<evidence type="ECO:0000313" key="13">
    <source>
        <dbReference type="EMBL" id="SUZ11740.1"/>
    </source>
</evidence>
<dbReference type="CDD" id="cd21671">
    <property type="entry name" value="SMP_Mmm1"/>
    <property type="match status" value="1"/>
</dbReference>
<protein>
    <submittedName>
        <fullName evidence="13">Bgt-4730</fullName>
    </submittedName>
    <submittedName>
        <fullName evidence="12">Mitochondrial outer membrane protein</fullName>
    </submittedName>
</protein>
<keyword evidence="8 10" id="KW-0472">Membrane</keyword>
<evidence type="ECO:0000259" key="11">
    <source>
        <dbReference type="PROSITE" id="PS51847"/>
    </source>
</evidence>
<keyword evidence="2" id="KW-0813">Transport</keyword>
<dbReference type="PANTHER" id="PTHR13466">
    <property type="entry name" value="TEX2 PROTEIN-RELATED"/>
    <property type="match status" value="1"/>
</dbReference>
<dbReference type="Pfam" id="PF10296">
    <property type="entry name" value="MMM1"/>
    <property type="match status" value="1"/>
</dbReference>
<dbReference type="GO" id="GO:0070096">
    <property type="term" value="P:mitochondrial outer membrane translocase complex assembly"/>
    <property type="evidence" value="ECO:0007669"/>
    <property type="project" value="EnsemblFungi"/>
</dbReference>
<name>A0A061HGH1_BLUGR</name>
<evidence type="ECO:0000256" key="5">
    <source>
        <dbReference type="ARBA" id="ARBA00022989"/>
    </source>
</evidence>
<organism evidence="13">
    <name type="scientific">Blumeria graminis f. sp. tritici 96224</name>
    <dbReference type="NCBI Taxonomy" id="1268274"/>
    <lineage>
        <taxon>Eukaryota</taxon>
        <taxon>Fungi</taxon>
        <taxon>Dikarya</taxon>
        <taxon>Ascomycota</taxon>
        <taxon>Pezizomycotina</taxon>
        <taxon>Leotiomycetes</taxon>
        <taxon>Erysiphales</taxon>
        <taxon>Erysiphaceae</taxon>
        <taxon>Blumeria</taxon>
    </lineage>
</organism>
<evidence type="ECO:0000313" key="12">
    <source>
        <dbReference type="EMBL" id="EPQ63532.1"/>
    </source>
</evidence>
<comment type="subcellular location">
    <subcellularLocation>
        <location evidence="1">Endoplasmic reticulum membrane</location>
    </subcellularLocation>
</comment>
<evidence type="ECO:0000256" key="9">
    <source>
        <dbReference type="SAM" id="MobiDB-lite"/>
    </source>
</evidence>
<evidence type="ECO:0000256" key="6">
    <source>
        <dbReference type="ARBA" id="ARBA00023055"/>
    </source>
</evidence>
<feature type="region of interest" description="Disordered" evidence="9">
    <location>
        <begin position="392"/>
        <end position="419"/>
    </location>
</feature>
<feature type="compositionally biased region" description="Polar residues" evidence="9">
    <location>
        <begin position="405"/>
        <end position="419"/>
    </location>
</feature>
<dbReference type="EMBL" id="UIGY01000141">
    <property type="protein sequence ID" value="SUZ11740.1"/>
    <property type="molecule type" value="Genomic_DNA"/>
</dbReference>
<evidence type="ECO:0000256" key="3">
    <source>
        <dbReference type="ARBA" id="ARBA00022692"/>
    </source>
</evidence>
<dbReference type="OrthoDB" id="5599157at2759"/>
<evidence type="ECO:0000256" key="10">
    <source>
        <dbReference type="SAM" id="Phobius"/>
    </source>
</evidence>
<keyword evidence="5 10" id="KW-1133">Transmembrane helix</keyword>
<proteinExistence type="inferred from homology"/>
<feature type="transmembrane region" description="Helical" evidence="10">
    <location>
        <begin position="12"/>
        <end position="35"/>
    </location>
</feature>
<reference evidence="13" key="3">
    <citation type="submission" date="2018-07" db="EMBL/GenBank/DDBJ databases">
        <authorList>
            <person name="Quirk P.G."/>
            <person name="Krulwich T.A."/>
        </authorList>
    </citation>
    <scope>NUCLEOTIDE SEQUENCE</scope>
    <source>
        <strain evidence="13">96224</strain>
    </source>
</reference>
<dbReference type="InterPro" id="IPR019411">
    <property type="entry name" value="MMM1_dom"/>
</dbReference>
<sequence>MPDLPSKVNESSLIPFILGLILGQLSVFIFLLLVFKFFIFGNSPSPDIIAHQRTTERQSSTQAQKRSLLSIRTTALNPNTILPKKTRNSLLRSPPLLSTRVILDKTSYDVNSHRPESLDWFNVLIAQTIAQFRADAQDDDAILTSLTEVMNGGSRPDFIDEIRITEISLGEEFPILSNCRIIPVDEDGLELEQEVDYGKNATRDSGRLQARMDVELNDVITLALETKLLLNFPKPLFAVLPVALSVSVVRFSGTLSVSFIPGSPQSATLLAFNFLDNYRLDLSIRSLVGSRCRLQDLPKISQLVENRLHVWFDERAVEPRFQQIELPSLWPRKKNTRGGEDEQDRCIDGLMQRSNTVKEMRSKEMDSSLNEEILRDLPVNCRVTNSNVNIGNDEGGLKCRKPTHGNYSSINSPPSLSIA</sequence>
<evidence type="ECO:0000256" key="7">
    <source>
        <dbReference type="ARBA" id="ARBA00023121"/>
    </source>
</evidence>
<dbReference type="HAMAP" id="MF_03103">
    <property type="entry name" value="Mmm1"/>
    <property type="match status" value="1"/>
</dbReference>
<dbReference type="EMBL" id="KE375109">
    <property type="protein sequence ID" value="EPQ63532.1"/>
    <property type="molecule type" value="Genomic_DNA"/>
</dbReference>
<feature type="domain" description="SMP-LTD" evidence="11">
    <location>
        <begin position="114"/>
        <end position="327"/>
    </location>
</feature>
<feature type="non-terminal residue" evidence="13">
    <location>
        <position position="419"/>
    </location>
</feature>
<dbReference type="AlphaFoldDB" id="A0A061HGH1"/>
<dbReference type="GO" id="GO:0045040">
    <property type="term" value="P:protein insertion into mitochondrial outer membrane"/>
    <property type="evidence" value="ECO:0007669"/>
    <property type="project" value="EnsemblFungi"/>
</dbReference>
<evidence type="ECO:0000256" key="1">
    <source>
        <dbReference type="ARBA" id="ARBA00004586"/>
    </source>
</evidence>
<keyword evidence="4" id="KW-0256">Endoplasmic reticulum</keyword>
<reference evidence="14" key="1">
    <citation type="journal article" date="2013" name="Nat. Genet.">
        <title>The wheat powdery mildew genome shows the unique evolution of an obligate biotroph.</title>
        <authorList>
            <person name="Wicker T."/>
            <person name="Oberhaensli S."/>
            <person name="Parlange F."/>
            <person name="Buchmann J.P."/>
            <person name="Shatalina M."/>
            <person name="Roffler S."/>
            <person name="Ben-David R."/>
            <person name="Dolezel J."/>
            <person name="Simkova H."/>
            <person name="Schulze-Lefert P."/>
            <person name="Spanu P.D."/>
            <person name="Bruggmann R."/>
            <person name="Amselem J."/>
            <person name="Quesneville H."/>
            <person name="Ver Loren van Themaat E."/>
            <person name="Paape T."/>
            <person name="Shimizu K.K."/>
            <person name="Keller B."/>
        </authorList>
    </citation>
    <scope>NUCLEOTIDE SEQUENCE [LARGE SCALE GENOMIC DNA]</scope>
    <source>
        <strain evidence="14">96224</strain>
    </source>
</reference>
<evidence type="ECO:0000313" key="14">
    <source>
        <dbReference type="Proteomes" id="UP000053110"/>
    </source>
</evidence>
<keyword evidence="6" id="KW-0445">Lipid transport</keyword>
<reference evidence="12" key="2">
    <citation type="submission" date="2013-01" db="EMBL/GenBank/DDBJ databases">
        <title>The wheat powdery mildew genome reveals unique evolution of an obligate biotroph.</title>
        <authorList>
            <person name="Oberhaensli S."/>
            <person name="Wicker T."/>
            <person name="Keller B."/>
        </authorList>
    </citation>
    <scope>NUCLEOTIDE SEQUENCE</scope>
    <source>
        <strain evidence="12">96224</strain>
    </source>
</reference>
<dbReference type="Proteomes" id="UP000053110">
    <property type="component" value="Unassembled WGS sequence"/>
</dbReference>
<gene>
    <name evidence="12" type="ORF">BGT96224_4730</name>
    <name evidence="13" type="ORF">BGT96224V2_LOCUS4919</name>
</gene>
<evidence type="ECO:0000256" key="4">
    <source>
        <dbReference type="ARBA" id="ARBA00022824"/>
    </source>
</evidence>
<dbReference type="GO" id="GO:1990456">
    <property type="term" value="P:mitochondrion-endoplasmic reticulum membrane tethering"/>
    <property type="evidence" value="ECO:0007669"/>
    <property type="project" value="EnsemblFungi"/>
</dbReference>
<dbReference type="HOGENOM" id="CLU_032730_1_0_1"/>
<keyword evidence="3 10" id="KW-0812">Transmembrane</keyword>
<dbReference type="GO" id="GO:0008289">
    <property type="term" value="F:lipid binding"/>
    <property type="evidence" value="ECO:0007669"/>
    <property type="project" value="UniProtKB-KW"/>
</dbReference>
<dbReference type="GO" id="GO:0032865">
    <property type="term" value="C:ERMES complex"/>
    <property type="evidence" value="ECO:0007669"/>
    <property type="project" value="EnsemblFungi"/>
</dbReference>
<dbReference type="GO" id="GO:0005789">
    <property type="term" value="C:endoplasmic reticulum membrane"/>
    <property type="evidence" value="ECO:0007669"/>
    <property type="project" value="UniProtKB-SubCell"/>
</dbReference>
<accession>A0A061HGH1</accession>
<keyword evidence="7" id="KW-0446">Lipid-binding</keyword>
<dbReference type="PANTHER" id="PTHR13466:SF0">
    <property type="entry name" value="SMP-LTD DOMAIN-CONTAINING PROTEIN"/>
    <property type="match status" value="1"/>
</dbReference>
<evidence type="ECO:0000256" key="8">
    <source>
        <dbReference type="ARBA" id="ARBA00023136"/>
    </source>
</evidence>
<dbReference type="GO" id="GO:0120013">
    <property type="term" value="F:lipid transfer activity"/>
    <property type="evidence" value="ECO:0007669"/>
    <property type="project" value="EnsemblFungi"/>
</dbReference>
<dbReference type="InterPro" id="IPR027537">
    <property type="entry name" value="Mmm1"/>
</dbReference>
<dbReference type="InterPro" id="IPR031468">
    <property type="entry name" value="SMP_LBD"/>
</dbReference>
<dbReference type="GO" id="GO:0015917">
    <property type="term" value="P:aminophospholipid transport"/>
    <property type="evidence" value="ECO:0007669"/>
    <property type="project" value="EnsemblFungi"/>
</dbReference>
<evidence type="ECO:0000256" key="2">
    <source>
        <dbReference type="ARBA" id="ARBA00022448"/>
    </source>
</evidence>
<dbReference type="PROSITE" id="PS51847">
    <property type="entry name" value="SMP"/>
    <property type="match status" value="1"/>
</dbReference>